<evidence type="ECO:0000256" key="2">
    <source>
        <dbReference type="ARBA" id="ARBA00023239"/>
    </source>
</evidence>
<dbReference type="Pfam" id="PF07286">
    <property type="entry name" value="D-Glu_cyclase"/>
    <property type="match status" value="1"/>
</dbReference>
<gene>
    <name evidence="3" type="ORF">METZ01_LOCUS229109</name>
</gene>
<accession>A0A382GN95</accession>
<dbReference type="InterPro" id="IPR009906">
    <property type="entry name" value="D-Glu_cyclase"/>
</dbReference>
<dbReference type="NCBIfam" id="NF003969">
    <property type="entry name" value="PRK05463.1"/>
    <property type="match status" value="1"/>
</dbReference>
<evidence type="ECO:0000256" key="1">
    <source>
        <dbReference type="ARBA" id="ARBA00007896"/>
    </source>
</evidence>
<dbReference type="Gene3D" id="3.30.2040.10">
    <property type="entry name" value="PSTPO5379-like domain"/>
    <property type="match status" value="1"/>
</dbReference>
<sequence length="272" mass="29988">MTFYEDPIKLRTACRNGGYAGPTSGHAHGYVQANMVILPKEDADDFHLFCEQNPKPCPILEVLEAGDPEPKICAPGADIRTDLSRYRVFRVGKPTGDVTEISELWRDDLVTFLLGCSFTAEEALIEAGLEPRHIKETGIVPMFRTTKPTRGVGKFSGPFVVSMRPYTPDDAQRASEVTAKYPIAHGAPIQIGDAMSLGIKDIKQPDYGEPVTIKDGEVPVFWACGVTPQEVILEAKPDFAITHVPGYMFVSDMKSEDVVPEQNRKLAEKLDH</sequence>
<reference evidence="3" key="1">
    <citation type="submission" date="2018-05" db="EMBL/GenBank/DDBJ databases">
        <authorList>
            <person name="Lanie J.A."/>
            <person name="Ng W.-L."/>
            <person name="Kazmierczak K.M."/>
            <person name="Andrzejewski T.M."/>
            <person name="Davidsen T.M."/>
            <person name="Wayne K.J."/>
            <person name="Tettelin H."/>
            <person name="Glass J.I."/>
            <person name="Rusch D."/>
            <person name="Podicherti R."/>
            <person name="Tsui H.-C.T."/>
            <person name="Winkler M.E."/>
        </authorList>
    </citation>
    <scope>NUCLEOTIDE SEQUENCE</scope>
</reference>
<dbReference type="SUPFAM" id="SSF160920">
    <property type="entry name" value="PSTPO5379-like"/>
    <property type="match status" value="1"/>
</dbReference>
<name>A0A382GN95_9ZZZZ</name>
<dbReference type="PANTHER" id="PTHR32022:SF10">
    <property type="entry name" value="D-GLUTAMATE CYCLASE, MITOCHONDRIAL"/>
    <property type="match status" value="1"/>
</dbReference>
<dbReference type="PIRSF" id="PIRSF029755">
    <property type="entry name" value="UCP029755"/>
    <property type="match status" value="1"/>
</dbReference>
<organism evidence="3">
    <name type="scientific">marine metagenome</name>
    <dbReference type="NCBI Taxonomy" id="408172"/>
    <lineage>
        <taxon>unclassified sequences</taxon>
        <taxon>metagenomes</taxon>
        <taxon>ecological metagenomes</taxon>
    </lineage>
</organism>
<dbReference type="InterPro" id="IPR038021">
    <property type="entry name" value="Putative_hydro-lyase"/>
</dbReference>
<keyword evidence="2" id="KW-0456">Lyase</keyword>
<dbReference type="Gene3D" id="3.40.1640.10">
    <property type="entry name" value="PSTPO5379-like"/>
    <property type="match status" value="1"/>
</dbReference>
<dbReference type="InterPro" id="IPR016938">
    <property type="entry name" value="UPF0317"/>
</dbReference>
<dbReference type="PANTHER" id="PTHR32022">
    <property type="entry name" value="D-GLUTAMATE CYCLASE, MITOCHONDRIAL"/>
    <property type="match status" value="1"/>
</dbReference>
<dbReference type="AlphaFoldDB" id="A0A382GN95"/>
<dbReference type="FunFam" id="3.30.2040.10:FF:000001">
    <property type="entry name" value="D-glutamate cyclase, mitochondrial"/>
    <property type="match status" value="1"/>
</dbReference>
<comment type="similarity">
    <text evidence="1">Belongs to the D-glutamate cyclase family.</text>
</comment>
<dbReference type="HAMAP" id="MF_01830">
    <property type="entry name" value="Hydro_lyase"/>
    <property type="match status" value="1"/>
</dbReference>
<evidence type="ECO:0008006" key="4">
    <source>
        <dbReference type="Google" id="ProtNLM"/>
    </source>
</evidence>
<dbReference type="GO" id="GO:0016829">
    <property type="term" value="F:lyase activity"/>
    <property type="evidence" value="ECO:0007669"/>
    <property type="project" value="UniProtKB-KW"/>
</dbReference>
<protein>
    <recommendedName>
        <fullName evidence="4">DUF1445 domain-containing protein</fullName>
    </recommendedName>
</protein>
<evidence type="ECO:0000313" key="3">
    <source>
        <dbReference type="EMBL" id="SVB76255.1"/>
    </source>
</evidence>
<proteinExistence type="inferred from homology"/>
<dbReference type="EMBL" id="UINC01056344">
    <property type="protein sequence ID" value="SVB76255.1"/>
    <property type="molecule type" value="Genomic_DNA"/>
</dbReference>